<dbReference type="EMBL" id="AP005442">
    <property type="protein sequence ID" value="BAD03594.1"/>
    <property type="molecule type" value="Genomic_DNA"/>
</dbReference>
<reference evidence="3" key="3">
    <citation type="journal article" date="2005" name="Nature">
        <title>The map-based sequence of the rice genome.</title>
        <authorList>
            <consortium name="International rice genome sequencing project (IRGSP)"/>
            <person name="Matsumoto T."/>
            <person name="Wu J."/>
            <person name="Kanamori H."/>
            <person name="Katayose Y."/>
            <person name="Fujisawa M."/>
            <person name="Namiki N."/>
            <person name="Mizuno H."/>
            <person name="Yamamoto K."/>
            <person name="Antonio B.A."/>
            <person name="Baba T."/>
            <person name="Sakata K."/>
            <person name="Nagamura Y."/>
            <person name="Aoki H."/>
            <person name="Arikawa K."/>
            <person name="Arita K."/>
            <person name="Bito T."/>
            <person name="Chiden Y."/>
            <person name="Fujitsuka N."/>
            <person name="Fukunaka R."/>
            <person name="Hamada M."/>
            <person name="Harada C."/>
            <person name="Hayashi A."/>
            <person name="Hijishita S."/>
            <person name="Honda M."/>
            <person name="Hosokawa S."/>
            <person name="Ichikawa Y."/>
            <person name="Idonuma A."/>
            <person name="Iijima M."/>
            <person name="Ikeda M."/>
            <person name="Ikeno M."/>
            <person name="Ito K."/>
            <person name="Ito S."/>
            <person name="Ito T."/>
            <person name="Ito Y."/>
            <person name="Ito Y."/>
            <person name="Iwabuchi A."/>
            <person name="Kamiya K."/>
            <person name="Karasawa W."/>
            <person name="Kurita K."/>
            <person name="Katagiri S."/>
            <person name="Kikuta A."/>
            <person name="Kobayashi H."/>
            <person name="Kobayashi N."/>
            <person name="Machita K."/>
            <person name="Maehara T."/>
            <person name="Masukawa M."/>
            <person name="Mizubayashi T."/>
            <person name="Mukai Y."/>
            <person name="Nagasaki H."/>
            <person name="Nagata Y."/>
            <person name="Naito S."/>
            <person name="Nakashima M."/>
            <person name="Nakama Y."/>
            <person name="Nakamichi Y."/>
            <person name="Nakamura M."/>
            <person name="Meguro A."/>
            <person name="Negishi M."/>
            <person name="Ohta I."/>
            <person name="Ohta T."/>
            <person name="Okamoto M."/>
            <person name="Ono N."/>
            <person name="Saji S."/>
            <person name="Sakaguchi M."/>
            <person name="Sakai K."/>
            <person name="Shibata M."/>
            <person name="Shimokawa T."/>
            <person name="Song J."/>
            <person name="Takazaki Y."/>
            <person name="Terasawa K."/>
            <person name="Tsugane M."/>
            <person name="Tsuji K."/>
            <person name="Ueda S."/>
            <person name="Waki K."/>
            <person name="Yamagata H."/>
            <person name="Yamamoto M."/>
            <person name="Yamamoto S."/>
            <person name="Yamane H."/>
            <person name="Yoshiki S."/>
            <person name="Yoshihara R."/>
            <person name="Yukawa K."/>
            <person name="Zhong H."/>
            <person name="Yano M."/>
            <person name="Yuan Q."/>
            <person name="Ouyang S."/>
            <person name="Liu J."/>
            <person name="Jones K.M."/>
            <person name="Gansberger K."/>
            <person name="Moffat K."/>
            <person name="Hill J."/>
            <person name="Bera J."/>
            <person name="Fadrosh D."/>
            <person name="Jin S."/>
            <person name="Johri S."/>
            <person name="Kim M."/>
            <person name="Overton L."/>
            <person name="Reardon M."/>
            <person name="Tsitrin T."/>
            <person name="Vuong H."/>
            <person name="Weaver B."/>
            <person name="Ciecko A."/>
            <person name="Tallon L."/>
            <person name="Jackson J."/>
            <person name="Pai G."/>
            <person name="Aken S.V."/>
            <person name="Utterback T."/>
            <person name="Reidmuller S."/>
            <person name="Feldblyum T."/>
            <person name="Hsiao J."/>
            <person name="Zismann V."/>
            <person name="Iobst S."/>
            <person name="de Vazeille A.R."/>
            <person name="Buell C.R."/>
            <person name="Ying K."/>
            <person name="Li Y."/>
            <person name="Lu T."/>
            <person name="Huang Y."/>
            <person name="Zhao Q."/>
            <person name="Feng Q."/>
            <person name="Zhang L."/>
            <person name="Zhu J."/>
            <person name="Weng Q."/>
            <person name="Mu J."/>
            <person name="Lu Y."/>
            <person name="Fan D."/>
            <person name="Liu Y."/>
            <person name="Guan J."/>
            <person name="Zhang Y."/>
            <person name="Yu S."/>
            <person name="Liu X."/>
            <person name="Zhang Y."/>
            <person name="Hong G."/>
            <person name="Han B."/>
            <person name="Choisne N."/>
            <person name="Demange N."/>
            <person name="Orjeda G."/>
            <person name="Samain S."/>
            <person name="Cattolico L."/>
            <person name="Pelletier E."/>
            <person name="Couloux A."/>
            <person name="Segurens B."/>
            <person name="Wincker P."/>
            <person name="D'Hont A."/>
            <person name="Scarpelli C."/>
            <person name="Weissenbach J."/>
            <person name="Salanoubat M."/>
            <person name="Quetier F."/>
            <person name="Yu Y."/>
            <person name="Kim H.R."/>
            <person name="Rambo T."/>
            <person name="Currie J."/>
            <person name="Collura K."/>
            <person name="Luo M."/>
            <person name="Yang T."/>
            <person name="Ammiraju J.S.S."/>
            <person name="Engler F."/>
            <person name="Soderlund C."/>
            <person name="Wing R.A."/>
            <person name="Palmer L.E."/>
            <person name="de la Bastide M."/>
            <person name="Spiegel L."/>
            <person name="Nascimento L."/>
            <person name="Zutavern T."/>
            <person name="O'Shaughnessy A."/>
            <person name="Dike S."/>
            <person name="Dedhia N."/>
            <person name="Preston R."/>
            <person name="Balija V."/>
            <person name="McCombie W.R."/>
            <person name="Chow T."/>
            <person name="Chen H."/>
            <person name="Chung M."/>
            <person name="Chen C."/>
            <person name="Shaw J."/>
            <person name="Wu H."/>
            <person name="Hsiao K."/>
            <person name="Chao Y."/>
            <person name="Chu M."/>
            <person name="Cheng C."/>
            <person name="Hour A."/>
            <person name="Lee P."/>
            <person name="Lin S."/>
            <person name="Lin Y."/>
            <person name="Liou J."/>
            <person name="Liu S."/>
            <person name="Hsing Y."/>
            <person name="Raghuvanshi S."/>
            <person name="Mohanty A."/>
            <person name="Bharti A.K."/>
            <person name="Gaur A."/>
            <person name="Gupta V."/>
            <person name="Kumar D."/>
            <person name="Ravi V."/>
            <person name="Vij S."/>
            <person name="Kapur A."/>
            <person name="Khurana P."/>
            <person name="Khurana P."/>
            <person name="Khurana J.P."/>
            <person name="Tyagi A.K."/>
            <person name="Gaikwad K."/>
            <person name="Singh A."/>
            <person name="Dalal V."/>
            <person name="Srivastava S."/>
            <person name="Dixit A."/>
            <person name="Pal A.K."/>
            <person name="Ghazi I.A."/>
            <person name="Yadav M."/>
            <person name="Pandit A."/>
            <person name="Bhargava A."/>
            <person name="Sureshbabu K."/>
            <person name="Batra K."/>
            <person name="Sharma T.R."/>
            <person name="Mohapatra T."/>
            <person name="Singh N.K."/>
            <person name="Messing J."/>
            <person name="Nelson A.B."/>
            <person name="Fuks G."/>
            <person name="Kavchok S."/>
            <person name="Keizer G."/>
            <person name="Linton E."/>
            <person name="Llaca V."/>
            <person name="Song R."/>
            <person name="Tanyolac B."/>
            <person name="Young S."/>
            <person name="Ho-Il K."/>
            <person name="Hahn J.H."/>
            <person name="Sangsakoo G."/>
            <person name="Vanavichit A."/>
            <person name="de Mattos Luiz.A.T."/>
            <person name="Zimmer P.D."/>
            <person name="Malone G."/>
            <person name="Dellagostin O."/>
            <person name="de Oliveira A.C."/>
            <person name="Bevan M."/>
            <person name="Bancroft I."/>
            <person name="Minx P."/>
            <person name="Cordum H."/>
            <person name="Wilson R."/>
            <person name="Cheng Z."/>
            <person name="Jin W."/>
            <person name="Jiang J."/>
            <person name="Leong S.A."/>
            <person name="Iwama H."/>
            <person name="Gojobori T."/>
            <person name="Itoh T."/>
            <person name="Niimura Y."/>
            <person name="Fujii Y."/>
            <person name="Habara T."/>
            <person name="Sakai H."/>
            <person name="Sato Y."/>
            <person name="Wilson G."/>
            <person name="Kumar K."/>
            <person name="McCouch S."/>
            <person name="Juretic N."/>
            <person name="Hoen D."/>
            <person name="Wright S."/>
            <person name="Bruskiewich R."/>
            <person name="Bureau T."/>
            <person name="Miyao A."/>
            <person name="Hirochika H."/>
            <person name="Nishikawa T."/>
            <person name="Kadowaki K."/>
            <person name="Sugiura M."/>
            <person name="Burr B."/>
            <person name="Sasaki T."/>
        </authorList>
    </citation>
    <scope>NUCLEOTIDE SEQUENCE [LARGE SCALE GENOMIC DNA]</scope>
    <source>
        <strain evidence="3">cv. Nipponbare</strain>
    </source>
</reference>
<evidence type="ECO:0000313" key="3">
    <source>
        <dbReference type="Proteomes" id="UP000000763"/>
    </source>
</evidence>
<dbReference type="EMBL" id="AP004589">
    <property type="protein sequence ID" value="BAD03227.1"/>
    <property type="molecule type" value="Genomic_DNA"/>
</dbReference>
<gene>
    <name evidence="2" type="ORF">OSJNBa0073I05.116</name>
    <name evidence="1" type="ORF">P0556A11.36</name>
</gene>
<organism evidence="2 3">
    <name type="scientific">Oryza sativa subsp. japonica</name>
    <name type="common">Rice</name>
    <dbReference type="NCBI Taxonomy" id="39947"/>
    <lineage>
        <taxon>Eukaryota</taxon>
        <taxon>Viridiplantae</taxon>
        <taxon>Streptophyta</taxon>
        <taxon>Embryophyta</taxon>
        <taxon>Tracheophyta</taxon>
        <taxon>Spermatophyta</taxon>
        <taxon>Magnoliopsida</taxon>
        <taxon>Liliopsida</taxon>
        <taxon>Poales</taxon>
        <taxon>Poaceae</taxon>
        <taxon>BOP clade</taxon>
        <taxon>Oryzoideae</taxon>
        <taxon>Oryzeae</taxon>
        <taxon>Oryzinae</taxon>
        <taxon>Oryza</taxon>
        <taxon>Oryza sativa</taxon>
    </lineage>
</organism>
<dbReference type="AlphaFoldDB" id="Q6Z198"/>
<protein>
    <submittedName>
        <fullName evidence="2">Uncharacterized protein</fullName>
    </submittedName>
</protein>
<sequence length="104" mass="12481">MYGRTNACGIRQPMSVLRDKRLRLPVRHLQVRQQQQWRKTWCSRRRRRTEDEEQSSQAKVWFRRPCSFRSLVRASNEKRGSRIVAAPRARAEEEDTRWKISGGI</sequence>
<reference evidence="2" key="2">
    <citation type="submission" date="2002-06" db="EMBL/GenBank/DDBJ databases">
        <title>Oryza sativa nipponbare(GA3) genomic DNA, chromosome 8, BAC clone:OSJNBa0073I05.</title>
        <authorList>
            <person name="Sasaki T."/>
            <person name="Matsumoto T."/>
            <person name="Katayose Y."/>
        </authorList>
    </citation>
    <scope>NUCLEOTIDE SEQUENCE</scope>
</reference>
<accession>Q6Z198</accession>
<dbReference type="Proteomes" id="UP000000763">
    <property type="component" value="Chromosome 8"/>
</dbReference>
<evidence type="ECO:0000313" key="1">
    <source>
        <dbReference type="EMBL" id="BAD03227.1"/>
    </source>
</evidence>
<name>Q6Z198_ORYSJ</name>
<reference evidence="1" key="1">
    <citation type="submission" date="2001-12" db="EMBL/GenBank/DDBJ databases">
        <title>Oryza sativa nipponbare(GA3) genomic DNA, chromosome 8, PAC clone:P0556A11.</title>
        <authorList>
            <person name="Sasaki T."/>
            <person name="Matsumoto T."/>
            <person name="Yamamoto K."/>
        </authorList>
    </citation>
    <scope>NUCLEOTIDE SEQUENCE</scope>
</reference>
<reference evidence="3" key="4">
    <citation type="journal article" date="2008" name="Nucleic Acids Res.">
        <title>The rice annotation project database (RAP-DB): 2008 update.</title>
        <authorList>
            <consortium name="The rice annotation project (RAP)"/>
        </authorList>
    </citation>
    <scope>GENOME REANNOTATION</scope>
    <source>
        <strain evidence="3">cv. Nipponbare</strain>
    </source>
</reference>
<proteinExistence type="predicted"/>
<evidence type="ECO:0000313" key="2">
    <source>
        <dbReference type="EMBL" id="BAD03594.1"/>
    </source>
</evidence>